<dbReference type="EMBL" id="CP071249">
    <property type="protein sequence ID" value="UUF05759.1"/>
    <property type="molecule type" value="Genomic_DNA"/>
</dbReference>
<dbReference type="RefSeq" id="WP_212724914.1">
    <property type="nucleotide sequence ID" value="NZ_CP071249.1"/>
</dbReference>
<dbReference type="AlphaFoldDB" id="A0A9Q9CS64"/>
<evidence type="ECO:0000313" key="2">
    <source>
        <dbReference type="EMBL" id="UUF05759.1"/>
    </source>
</evidence>
<keyword evidence="4" id="KW-1185">Reference proteome</keyword>
<keyword evidence="1" id="KW-0812">Transmembrane</keyword>
<evidence type="ECO:0000313" key="4">
    <source>
        <dbReference type="Proteomes" id="UP001058016"/>
    </source>
</evidence>
<name>A0A9Q9CS64_9FIRM</name>
<evidence type="ECO:0000313" key="3">
    <source>
        <dbReference type="EMBL" id="UUF08798.1"/>
    </source>
</evidence>
<feature type="transmembrane region" description="Helical" evidence="1">
    <location>
        <begin position="34"/>
        <end position="53"/>
    </location>
</feature>
<sequence length="406" mass="46990">MNKEIQHIDVSQEAKLIMDRIDNYEKQKRLTVHMIKSLTAIAAVAILFLLPLFSNDDGSYGVTRISANEYRLNVFGEEIYFNLHGYVENPNLIQLTDDIYTYENQVKYLDVTSQIEVDMIEVEDYLFLTLSQNDKILDYLLVNNISKKGFVSETTIGLARVNREFTNFNEEMKEIIELTKNYPFEVNKDKVCTELTANEKVNELSQEDLEDYKWFLSLRNEGACMTSLVKSIDYIVYLDGTVNNIGDIIPQESEIYVNSNPKIESSFPIKIEDKGMIFSWPTIHKRQGISIKFFDDYSFDDDISFEGNSLIAVLLGLEIDFNDLNPDEYEIDVLVDGAPLDFMFEKVNQSTMYLISEVFTEEAEGDDEIKTINKPIEIIITDKKSTNEVVRVKDNLNWSISRYHEH</sequence>
<keyword evidence="1" id="KW-1133">Transmembrane helix</keyword>
<keyword evidence="1" id="KW-0472">Membrane</keyword>
<dbReference type="Proteomes" id="UP001058016">
    <property type="component" value="Chromosome"/>
</dbReference>
<accession>A0A9Q9CS64</accession>
<gene>
    <name evidence="2" type="ORF">J0J69_12085</name>
    <name evidence="3" type="ORF">J0J70_01875</name>
</gene>
<proteinExistence type="predicted"/>
<evidence type="ECO:0000256" key="1">
    <source>
        <dbReference type="SAM" id="Phobius"/>
    </source>
</evidence>
<protein>
    <submittedName>
        <fullName evidence="3">Uncharacterized protein</fullName>
    </submittedName>
</protein>
<dbReference type="Proteomes" id="UP001058072">
    <property type="component" value="Chromosome"/>
</dbReference>
<reference evidence="3 4" key="1">
    <citation type="submission" date="2021-03" db="EMBL/GenBank/DDBJ databases">
        <title>Comparative Genomics and Metabolomics in the genus Turicibacter.</title>
        <authorList>
            <person name="Maki J."/>
            <person name="Looft T."/>
        </authorList>
    </citation>
    <scope>NUCLEOTIDE SEQUENCE</scope>
    <source>
        <strain evidence="3">ISU324</strain>
        <strain evidence="2 4">MMM721</strain>
    </source>
</reference>
<organism evidence="3 5">
    <name type="scientific">Turicibacter bilis</name>
    <dbReference type="NCBI Taxonomy" id="2735723"/>
    <lineage>
        <taxon>Bacteria</taxon>
        <taxon>Bacillati</taxon>
        <taxon>Bacillota</taxon>
        <taxon>Erysipelotrichia</taxon>
        <taxon>Erysipelotrichales</taxon>
        <taxon>Turicibacteraceae</taxon>
        <taxon>Turicibacter</taxon>
    </lineage>
</organism>
<dbReference type="EMBL" id="CP071250">
    <property type="protein sequence ID" value="UUF08798.1"/>
    <property type="molecule type" value="Genomic_DNA"/>
</dbReference>
<evidence type="ECO:0000313" key="5">
    <source>
        <dbReference type="Proteomes" id="UP001058072"/>
    </source>
</evidence>